<name>A0ABU7SAP6_9ACTN</name>
<reference evidence="1 2" key="1">
    <citation type="submission" date="2024-01" db="EMBL/GenBank/DDBJ databases">
        <title>Genome insights into Plantactinospora veratri sp. nov.</title>
        <authorList>
            <person name="Wang L."/>
        </authorList>
    </citation>
    <scope>NUCLEOTIDE SEQUENCE [LARGE SCALE GENOMIC DNA]</scope>
    <source>
        <strain evidence="1 2">NEAU-FHS4</strain>
    </source>
</reference>
<dbReference type="EMBL" id="JAZGQL010000005">
    <property type="protein sequence ID" value="MEE6307009.1"/>
    <property type="molecule type" value="Genomic_DNA"/>
</dbReference>
<protein>
    <submittedName>
        <fullName evidence="1">FAD-dependent oxidoreductase</fullName>
    </submittedName>
</protein>
<dbReference type="SUPFAM" id="SSF51905">
    <property type="entry name" value="FAD/NAD(P)-binding domain"/>
    <property type="match status" value="1"/>
</dbReference>
<proteinExistence type="predicted"/>
<keyword evidence="2" id="KW-1185">Reference proteome</keyword>
<dbReference type="Pfam" id="PF12831">
    <property type="entry name" value="FAD_oxidored"/>
    <property type="match status" value="1"/>
</dbReference>
<sequence>MTQPAGGVHLGERAVVLGGSIAGLFAGHVLAEAYREVVVVDRDRLLGVTGTRHATPQAFHAHALLARGQRAIEELFPGITAESRAAGVPTGDVGADLRWVINGRRLPKVRSGLVCLAIPRTALEQAARERVRALPNVTFREGHDVRELVTSPDRRRVTGVRILHRRDGRSELLPADLVVDATGRGSRLPVWLAELGYQPPAEERIKIRLSYTTRHYRLPLGVLGTDLAYIVAQTPSHPRGAVFARERALPDGGERYVLSLNAHLGDQAPTEPDGFLGYARTVPVPEIHDALRIAEPLDEIRAYQFPTSLWRHYERLTRFPDGLLVLGDAMASPNPVYAQGNTITAVEALVLRDHLRRGAEPRPAEFFADVAPTIRAAWDINVLGDLAYPGVVGARSPRVRLAGAYLARVHRAVAEDPVVAESFLRVAGLIDGPQALLRPGMLARVLGRRHPAPRPAAASAAVPS</sequence>
<dbReference type="PANTHER" id="PTHR43422:SF3">
    <property type="entry name" value="THIAMINE THIAZOLE SYNTHASE"/>
    <property type="match status" value="1"/>
</dbReference>
<evidence type="ECO:0000313" key="2">
    <source>
        <dbReference type="Proteomes" id="UP001339911"/>
    </source>
</evidence>
<dbReference type="Proteomes" id="UP001339911">
    <property type="component" value="Unassembled WGS sequence"/>
</dbReference>
<organism evidence="1 2">
    <name type="scientific">Plantactinospora veratri</name>
    <dbReference type="NCBI Taxonomy" id="1436122"/>
    <lineage>
        <taxon>Bacteria</taxon>
        <taxon>Bacillati</taxon>
        <taxon>Actinomycetota</taxon>
        <taxon>Actinomycetes</taxon>
        <taxon>Micromonosporales</taxon>
        <taxon>Micromonosporaceae</taxon>
        <taxon>Plantactinospora</taxon>
    </lineage>
</organism>
<comment type="caution">
    <text evidence="1">The sequence shown here is derived from an EMBL/GenBank/DDBJ whole genome shotgun (WGS) entry which is preliminary data.</text>
</comment>
<dbReference type="InterPro" id="IPR036188">
    <property type="entry name" value="FAD/NAD-bd_sf"/>
</dbReference>
<evidence type="ECO:0000313" key="1">
    <source>
        <dbReference type="EMBL" id="MEE6307009.1"/>
    </source>
</evidence>
<dbReference type="PANTHER" id="PTHR43422">
    <property type="entry name" value="THIAMINE THIAZOLE SYNTHASE"/>
    <property type="match status" value="1"/>
</dbReference>
<gene>
    <name evidence="1" type="ORF">V1634_09250</name>
</gene>
<accession>A0ABU7SAP6</accession>
<dbReference type="Gene3D" id="3.50.50.60">
    <property type="entry name" value="FAD/NAD(P)-binding domain"/>
    <property type="match status" value="1"/>
</dbReference>
<dbReference type="RefSeq" id="WP_331207320.1">
    <property type="nucleotide sequence ID" value="NZ_JAZGQL010000005.1"/>
</dbReference>